<dbReference type="PANTHER" id="PTHR35179">
    <property type="entry name" value="PROTEIN CBG02620"/>
    <property type="match status" value="1"/>
</dbReference>
<proteinExistence type="predicted"/>
<accession>A0A9P5HH24</accession>
<sequence length="402" mass="44233">MSPRKPKSIDPPTDSGGPSGSAQHQSEGAGKPPKASKKTYLFHQTNKEKWLLEGTGDALGTLHAPKTTPSTVMVTKSGGYDLVCSYSWVKSGIPTVYVPEYPFEVVFRAMEVMNPNYKFDDVDVLINRNTLRKLFKLCCGQRQGPFKINLFGIANTMIVERCEATMEELIRGSGNSGWGFNFESAVTQPGLGMGDISGHHRVLRYDFGGLSCAVRFEVDACYGDPSMGVLGEQPESSTDHAKEISDLSASLKGLQVQSPPVDPEVNDAATIRVISRGSAIPHTEAAEIKSMKRLKPPGPMMAQLWFGRTQNLIRGVHSNGAFNNIHVNKMEENLQHWETEPHNQATLRKVATILSHLRDIVKDSKERACVAVASGTELEVFDATQRKTALPQDICEKFWSKK</sequence>
<keyword evidence="3" id="KW-1185">Reference proteome</keyword>
<evidence type="ECO:0000313" key="3">
    <source>
        <dbReference type="Proteomes" id="UP000722485"/>
    </source>
</evidence>
<organism evidence="2 3">
    <name type="scientific">Cylindrodendrum hubeiense</name>
    <dbReference type="NCBI Taxonomy" id="595255"/>
    <lineage>
        <taxon>Eukaryota</taxon>
        <taxon>Fungi</taxon>
        <taxon>Dikarya</taxon>
        <taxon>Ascomycota</taxon>
        <taxon>Pezizomycotina</taxon>
        <taxon>Sordariomycetes</taxon>
        <taxon>Hypocreomycetidae</taxon>
        <taxon>Hypocreales</taxon>
        <taxon>Nectriaceae</taxon>
        <taxon>Cylindrodendrum</taxon>
    </lineage>
</organism>
<dbReference type="PANTHER" id="PTHR35179:SF1">
    <property type="entry name" value="INTEGRAL MEMBRANE PROTEIN"/>
    <property type="match status" value="1"/>
</dbReference>
<evidence type="ECO:0000313" key="2">
    <source>
        <dbReference type="EMBL" id="KAF7552401.1"/>
    </source>
</evidence>
<feature type="region of interest" description="Disordered" evidence="1">
    <location>
        <begin position="1"/>
        <end position="37"/>
    </location>
</feature>
<dbReference type="OrthoDB" id="420564at2759"/>
<dbReference type="AlphaFoldDB" id="A0A9P5HH24"/>
<comment type="caution">
    <text evidence="2">The sequence shown here is derived from an EMBL/GenBank/DDBJ whole genome shotgun (WGS) entry which is preliminary data.</text>
</comment>
<evidence type="ECO:0000256" key="1">
    <source>
        <dbReference type="SAM" id="MobiDB-lite"/>
    </source>
</evidence>
<gene>
    <name evidence="2" type="ORF">G7Z17_g4355</name>
</gene>
<name>A0A9P5HH24_9HYPO</name>
<dbReference type="Proteomes" id="UP000722485">
    <property type="component" value="Unassembled WGS sequence"/>
</dbReference>
<dbReference type="EMBL" id="JAANBB010000061">
    <property type="protein sequence ID" value="KAF7552401.1"/>
    <property type="molecule type" value="Genomic_DNA"/>
</dbReference>
<reference evidence="2" key="1">
    <citation type="submission" date="2020-03" db="EMBL/GenBank/DDBJ databases">
        <title>Draft Genome Sequence of Cylindrodendrum hubeiense.</title>
        <authorList>
            <person name="Buettner E."/>
            <person name="Kellner H."/>
        </authorList>
    </citation>
    <scope>NUCLEOTIDE SEQUENCE</scope>
    <source>
        <strain evidence="2">IHI 201604</strain>
    </source>
</reference>
<protein>
    <submittedName>
        <fullName evidence="2">Uncharacterized protein</fullName>
    </submittedName>
</protein>